<evidence type="ECO:0000313" key="1">
    <source>
        <dbReference type="EMBL" id="TXD74330.1"/>
    </source>
</evidence>
<proteinExistence type="predicted"/>
<gene>
    <name evidence="1" type="ORF">ESU54_03500</name>
</gene>
<reference evidence="1 2" key="1">
    <citation type="submission" date="2019-08" db="EMBL/GenBank/DDBJ databases">
        <title>Genome of Aequorivita antarctica SW49 (type strain).</title>
        <authorList>
            <person name="Bowman J.P."/>
        </authorList>
    </citation>
    <scope>NUCLEOTIDE SEQUENCE [LARGE SCALE GENOMIC DNA]</scope>
    <source>
        <strain evidence="1 2">SW49</strain>
    </source>
</reference>
<dbReference type="OrthoDB" id="1036397at2"/>
<keyword evidence="2" id="KW-1185">Reference proteome</keyword>
<sequence length="87" mass="9760">MFELATLEKRTNPFIGQPQVLVFGSNIDSTLKAKVVQEQLAYLSGVVDISVDLEDWEHVLRVECSSETVPELVVAKVLSMGFRCYEL</sequence>
<accession>A0A5C6Z381</accession>
<protein>
    <recommendedName>
        <fullName evidence="3">Heavy-metal-associated domain-containing protein</fullName>
    </recommendedName>
</protein>
<organism evidence="1 2">
    <name type="scientific">Aequorivita antarctica</name>
    <dbReference type="NCBI Taxonomy" id="153266"/>
    <lineage>
        <taxon>Bacteria</taxon>
        <taxon>Pseudomonadati</taxon>
        <taxon>Bacteroidota</taxon>
        <taxon>Flavobacteriia</taxon>
        <taxon>Flavobacteriales</taxon>
        <taxon>Flavobacteriaceae</taxon>
        <taxon>Aequorivita</taxon>
    </lineage>
</organism>
<evidence type="ECO:0008006" key="3">
    <source>
        <dbReference type="Google" id="ProtNLM"/>
    </source>
</evidence>
<dbReference type="AlphaFoldDB" id="A0A5C6Z381"/>
<evidence type="ECO:0000313" key="2">
    <source>
        <dbReference type="Proteomes" id="UP000321497"/>
    </source>
</evidence>
<dbReference type="EMBL" id="VORT01000002">
    <property type="protein sequence ID" value="TXD74330.1"/>
    <property type="molecule type" value="Genomic_DNA"/>
</dbReference>
<name>A0A5C6Z381_9FLAO</name>
<dbReference type="RefSeq" id="WP_111843759.1">
    <property type="nucleotide sequence ID" value="NZ_UEGI01000003.1"/>
</dbReference>
<dbReference type="Proteomes" id="UP000321497">
    <property type="component" value="Unassembled WGS sequence"/>
</dbReference>
<comment type="caution">
    <text evidence="1">The sequence shown here is derived from an EMBL/GenBank/DDBJ whole genome shotgun (WGS) entry which is preliminary data.</text>
</comment>